<evidence type="ECO:0000256" key="1">
    <source>
        <dbReference type="ARBA" id="ARBA00004141"/>
    </source>
</evidence>
<dbReference type="GO" id="GO:0016020">
    <property type="term" value="C:membrane"/>
    <property type="evidence" value="ECO:0007669"/>
    <property type="project" value="UniProtKB-SubCell"/>
</dbReference>
<organism evidence="6 7">
    <name type="scientific">Nocardioides simplex</name>
    <name type="common">Arthrobacter simplex</name>
    <dbReference type="NCBI Taxonomy" id="2045"/>
    <lineage>
        <taxon>Bacteria</taxon>
        <taxon>Bacillati</taxon>
        <taxon>Actinomycetota</taxon>
        <taxon>Actinomycetes</taxon>
        <taxon>Propionibacteriales</taxon>
        <taxon>Nocardioidaceae</taxon>
        <taxon>Pimelobacter</taxon>
    </lineage>
</organism>
<comment type="subcellular location">
    <subcellularLocation>
        <location evidence="1">Membrane</location>
        <topology evidence="1">Multi-pass membrane protein</topology>
    </subcellularLocation>
</comment>
<dbReference type="EMBL" id="WBVM01000001">
    <property type="protein sequence ID" value="KAB2813478.1"/>
    <property type="molecule type" value="Genomic_DNA"/>
</dbReference>
<dbReference type="Pfam" id="PF01040">
    <property type="entry name" value="UbiA"/>
    <property type="match status" value="1"/>
</dbReference>
<dbReference type="InterPro" id="IPR044878">
    <property type="entry name" value="UbiA_sf"/>
</dbReference>
<evidence type="ECO:0000256" key="3">
    <source>
        <dbReference type="ARBA" id="ARBA00022989"/>
    </source>
</evidence>
<reference evidence="6 7" key="1">
    <citation type="submission" date="2019-09" db="EMBL/GenBank/DDBJ databases">
        <title>Pimelobacter sp. isolated from Paulinella.</title>
        <authorList>
            <person name="Jeong S.E."/>
        </authorList>
    </citation>
    <scope>NUCLEOTIDE SEQUENCE [LARGE SCALE GENOMIC DNA]</scope>
    <source>
        <strain evidence="6 7">Pch-N</strain>
    </source>
</reference>
<keyword evidence="2 5" id="KW-0812">Transmembrane</keyword>
<dbReference type="InterPro" id="IPR000537">
    <property type="entry name" value="UbiA_prenyltransferase"/>
</dbReference>
<feature type="transmembrane region" description="Helical" evidence="5">
    <location>
        <begin position="108"/>
        <end position="127"/>
    </location>
</feature>
<keyword evidence="4 5" id="KW-0472">Membrane</keyword>
<protein>
    <recommendedName>
        <fullName evidence="8">UbiA family prenyltransferase</fullName>
    </recommendedName>
</protein>
<dbReference type="GO" id="GO:0016765">
    <property type="term" value="F:transferase activity, transferring alkyl or aryl (other than methyl) groups"/>
    <property type="evidence" value="ECO:0007669"/>
    <property type="project" value="InterPro"/>
</dbReference>
<feature type="transmembrane region" description="Helical" evidence="5">
    <location>
        <begin position="12"/>
        <end position="32"/>
    </location>
</feature>
<dbReference type="Gene3D" id="1.10.357.140">
    <property type="entry name" value="UbiA prenyltransferase"/>
    <property type="match status" value="1"/>
</dbReference>
<sequence>MGVVAAVTGRPAREAGVVVLTVLVGQTMLGWHNDIVDRQRDQAHGLTGKPVAMGRLAVGTVWYAIAVGFLLVLPLSWTTGIRAGCLYLASIAIGMLGNVVLRTGFFSWWSWAASFALLPAYLSYGGWGGQAQGSPPEPAIVALAALLGIGVHFTRAVWGLVADHEDGWTYLPLKLGLKLGATRLLALSTVFTAGIAIALVVVGTQVGLSR</sequence>
<name>A0A7J5E5B9_NOCSI</name>
<feature type="transmembrane region" description="Helical" evidence="5">
    <location>
        <begin position="52"/>
        <end position="73"/>
    </location>
</feature>
<feature type="transmembrane region" description="Helical" evidence="5">
    <location>
        <begin position="85"/>
        <end position="102"/>
    </location>
</feature>
<dbReference type="Proteomes" id="UP000449906">
    <property type="component" value="Unassembled WGS sequence"/>
</dbReference>
<feature type="transmembrane region" description="Helical" evidence="5">
    <location>
        <begin position="139"/>
        <end position="161"/>
    </location>
</feature>
<dbReference type="AlphaFoldDB" id="A0A7J5E5B9"/>
<proteinExistence type="predicted"/>
<accession>A0A7J5E5B9</accession>
<evidence type="ECO:0000256" key="5">
    <source>
        <dbReference type="SAM" id="Phobius"/>
    </source>
</evidence>
<feature type="transmembrane region" description="Helical" evidence="5">
    <location>
        <begin position="181"/>
        <end position="202"/>
    </location>
</feature>
<evidence type="ECO:0000256" key="2">
    <source>
        <dbReference type="ARBA" id="ARBA00022692"/>
    </source>
</evidence>
<keyword evidence="3 5" id="KW-1133">Transmembrane helix</keyword>
<comment type="caution">
    <text evidence="6">The sequence shown here is derived from an EMBL/GenBank/DDBJ whole genome shotgun (WGS) entry which is preliminary data.</text>
</comment>
<evidence type="ECO:0000313" key="7">
    <source>
        <dbReference type="Proteomes" id="UP000449906"/>
    </source>
</evidence>
<gene>
    <name evidence="6" type="ORF">F9L07_09860</name>
</gene>
<evidence type="ECO:0000313" key="6">
    <source>
        <dbReference type="EMBL" id="KAB2813478.1"/>
    </source>
</evidence>
<evidence type="ECO:0008006" key="8">
    <source>
        <dbReference type="Google" id="ProtNLM"/>
    </source>
</evidence>
<evidence type="ECO:0000256" key="4">
    <source>
        <dbReference type="ARBA" id="ARBA00023136"/>
    </source>
</evidence>